<dbReference type="WBParaSite" id="ALUE_0001013601-mRNA-1">
    <property type="protein sequence ID" value="ALUE_0001013601-mRNA-1"/>
    <property type="gene ID" value="ALUE_0001013601"/>
</dbReference>
<proteinExistence type="predicted"/>
<dbReference type="Proteomes" id="UP000036681">
    <property type="component" value="Unplaced"/>
</dbReference>
<accession>A0A0M3I1I1</accession>
<evidence type="ECO:0000313" key="1">
    <source>
        <dbReference type="Proteomes" id="UP000036681"/>
    </source>
</evidence>
<reference evidence="2" key="1">
    <citation type="submission" date="2017-02" db="UniProtKB">
        <authorList>
            <consortium name="WormBaseParasite"/>
        </authorList>
    </citation>
    <scope>IDENTIFICATION</scope>
</reference>
<keyword evidence="1" id="KW-1185">Reference proteome</keyword>
<dbReference type="AlphaFoldDB" id="A0A0M3I1I1"/>
<sequence>LAVEVYSKHHYRVRNLQTSIAIRTILTEINCTLSDSFVDPVLFELEDGSVAAGGSSVPVDQFARVCKI</sequence>
<name>A0A0M3I1I1_ASCLU</name>
<evidence type="ECO:0000313" key="2">
    <source>
        <dbReference type="WBParaSite" id="ALUE_0001013601-mRNA-1"/>
    </source>
</evidence>
<protein>
    <submittedName>
        <fullName evidence="2">VPS13 domain-containing protein</fullName>
    </submittedName>
</protein>
<organism evidence="1 2">
    <name type="scientific">Ascaris lumbricoides</name>
    <name type="common">Giant roundworm</name>
    <dbReference type="NCBI Taxonomy" id="6252"/>
    <lineage>
        <taxon>Eukaryota</taxon>
        <taxon>Metazoa</taxon>
        <taxon>Ecdysozoa</taxon>
        <taxon>Nematoda</taxon>
        <taxon>Chromadorea</taxon>
        <taxon>Rhabditida</taxon>
        <taxon>Spirurina</taxon>
        <taxon>Ascaridomorpha</taxon>
        <taxon>Ascaridoidea</taxon>
        <taxon>Ascarididae</taxon>
        <taxon>Ascaris</taxon>
    </lineage>
</organism>